<evidence type="ECO:0000313" key="3">
    <source>
        <dbReference type="Proteomes" id="UP000266152"/>
    </source>
</evidence>
<protein>
    <submittedName>
        <fullName evidence="2">Uncharacterized protein</fullName>
    </submittedName>
</protein>
<feature type="region of interest" description="Disordered" evidence="1">
    <location>
        <begin position="319"/>
        <end position="344"/>
    </location>
</feature>
<accession>A0A395SC78</accession>
<keyword evidence="3" id="KW-1185">Reference proteome</keyword>
<dbReference type="STRING" id="5514.A0A395SC78"/>
<organism evidence="2 3">
    <name type="scientific">Fusarium sporotrichioides</name>
    <dbReference type="NCBI Taxonomy" id="5514"/>
    <lineage>
        <taxon>Eukaryota</taxon>
        <taxon>Fungi</taxon>
        <taxon>Dikarya</taxon>
        <taxon>Ascomycota</taxon>
        <taxon>Pezizomycotina</taxon>
        <taxon>Sordariomycetes</taxon>
        <taxon>Hypocreomycetidae</taxon>
        <taxon>Hypocreales</taxon>
        <taxon>Nectriaceae</taxon>
        <taxon>Fusarium</taxon>
    </lineage>
</organism>
<dbReference type="PANTHER" id="PTHR40788">
    <property type="entry name" value="CLR5 DOMAIN-CONTAINING PROTEIN-RELATED"/>
    <property type="match status" value="1"/>
</dbReference>
<reference evidence="2 3" key="1">
    <citation type="journal article" date="2018" name="PLoS Pathog.">
        <title>Evolution of structural diversity of trichothecenes, a family of toxins produced by plant pathogenic and entomopathogenic fungi.</title>
        <authorList>
            <person name="Proctor R.H."/>
            <person name="McCormick S.P."/>
            <person name="Kim H.S."/>
            <person name="Cardoza R.E."/>
            <person name="Stanley A.M."/>
            <person name="Lindo L."/>
            <person name="Kelly A."/>
            <person name="Brown D.W."/>
            <person name="Lee T."/>
            <person name="Vaughan M.M."/>
            <person name="Alexander N.J."/>
            <person name="Busman M."/>
            <person name="Gutierrez S."/>
        </authorList>
    </citation>
    <scope>NUCLEOTIDE SEQUENCE [LARGE SCALE GENOMIC DNA]</scope>
    <source>
        <strain evidence="2 3">NRRL 3299</strain>
    </source>
</reference>
<gene>
    <name evidence="2" type="ORF">FSPOR_4315</name>
</gene>
<proteinExistence type="predicted"/>
<dbReference type="PANTHER" id="PTHR40788:SF2">
    <property type="entry name" value="CLR5 DOMAIN-CONTAINING PROTEIN"/>
    <property type="match status" value="1"/>
</dbReference>
<dbReference type="AlphaFoldDB" id="A0A395SC78"/>
<evidence type="ECO:0000256" key="1">
    <source>
        <dbReference type="SAM" id="MobiDB-lite"/>
    </source>
</evidence>
<feature type="compositionally biased region" description="Basic and acidic residues" evidence="1">
    <location>
        <begin position="319"/>
        <end position="340"/>
    </location>
</feature>
<dbReference type="EMBL" id="PXOF01000055">
    <property type="protein sequence ID" value="RGP70024.1"/>
    <property type="molecule type" value="Genomic_DNA"/>
</dbReference>
<sequence length="467" mass="54114">MLVSQLALECYWKLETMTLLHRQARHLSVLQKKYKDQLDVAKNLLDEYRHALFRFRVFLQNAAADPVKLLRFEFPCPPPMRWCYVRGKDDLGRNICRTIERNRDEYTSAQLSLFFILDALSVDEELWTRRFTLVDELERLLETMPEADRLISAHLYQPRARHYRYQNAFDIKREDEPDFAKDYEAALKPARDMVKALGPSLIPWEKVGWFAHPSGGRFKHPFEKPRTKDMVNALLQAEANLDAVWAELDSCIKTNMTQFKFKDLALYRLLSQPRSLRRTAEWVEPEQPKKNGQPSINQDLWYLSRALSNLFLGESEEPTQKVDKTALSKEKTKVKTKGEPSKAQIENAPPVEVAGPEIVDQQSTFPVDARALKVFRTLFSNPEVTSSPGEIAWNDFLHAMASTGFQVEKLSGSVWQFQALALDIERGIHFHEPHPKGKIDFKIARRHGRKLTRTYGWHSGMFVLNGK</sequence>
<comment type="caution">
    <text evidence="2">The sequence shown here is derived from an EMBL/GenBank/DDBJ whole genome shotgun (WGS) entry which is preliminary data.</text>
</comment>
<dbReference type="Proteomes" id="UP000266152">
    <property type="component" value="Unassembled WGS sequence"/>
</dbReference>
<name>A0A395SC78_FUSSP</name>
<evidence type="ECO:0000313" key="2">
    <source>
        <dbReference type="EMBL" id="RGP70024.1"/>
    </source>
</evidence>